<dbReference type="AlphaFoldDB" id="A0A0U2U9T6"/>
<dbReference type="OrthoDB" id="8079at2157"/>
<keyword evidence="3" id="KW-0808">Transferase</keyword>
<keyword evidence="2" id="KW-0489">Methyltransferase</keyword>
<feature type="domain" description="SAM-dependent methyltransferase TRM5/TYW2-type" evidence="6">
    <location>
        <begin position="78"/>
        <end position="314"/>
    </location>
</feature>
<keyword evidence="8" id="KW-1185">Reference proteome</keyword>
<dbReference type="InterPro" id="IPR029063">
    <property type="entry name" value="SAM-dependent_MTases_sf"/>
</dbReference>
<dbReference type="Gene3D" id="3.30.300.110">
    <property type="entry name" value="Met-10+ protein-like domains"/>
    <property type="match status" value="1"/>
</dbReference>
<proteinExistence type="predicted"/>
<dbReference type="InterPro" id="IPR030382">
    <property type="entry name" value="MeTrfase_TRM5/TYW2"/>
</dbReference>
<dbReference type="Pfam" id="PF25133">
    <property type="entry name" value="TYW2_N_2"/>
    <property type="match status" value="1"/>
</dbReference>
<reference evidence="7 8" key="1">
    <citation type="submission" date="2013-11" db="EMBL/GenBank/DDBJ databases">
        <title>Comparative genomics of Ignicoccus.</title>
        <authorList>
            <person name="Podar M."/>
        </authorList>
    </citation>
    <scope>NUCLEOTIDE SEQUENCE [LARGE SCALE GENOMIC DNA]</scope>
    <source>
        <strain evidence="7 8">DSM 13165</strain>
    </source>
</reference>
<dbReference type="Gene3D" id="3.30.70.2580">
    <property type="match status" value="1"/>
</dbReference>
<organism evidence="7 8">
    <name type="scientific">Ignicoccus islandicus DSM 13165</name>
    <dbReference type="NCBI Taxonomy" id="940295"/>
    <lineage>
        <taxon>Archaea</taxon>
        <taxon>Thermoproteota</taxon>
        <taxon>Thermoprotei</taxon>
        <taxon>Desulfurococcales</taxon>
        <taxon>Desulfurococcaceae</taxon>
        <taxon>Ignicoccus</taxon>
    </lineage>
</organism>
<keyword evidence="4" id="KW-0949">S-adenosyl-L-methionine</keyword>
<dbReference type="STRING" id="940295.EYM_07345"/>
<accession>A0A0U2U9T6</accession>
<dbReference type="Proteomes" id="UP000060778">
    <property type="component" value="Chromosome"/>
</dbReference>
<keyword evidence="5" id="KW-0819">tRNA processing</keyword>
<dbReference type="PANTHER" id="PTHR23245:SF36">
    <property type="entry name" value="TRNA (GUANINE(37)-N1)-METHYLTRANSFERASE"/>
    <property type="match status" value="1"/>
</dbReference>
<dbReference type="GeneID" id="30680841"/>
<dbReference type="CDD" id="cd02440">
    <property type="entry name" value="AdoMet_MTases"/>
    <property type="match status" value="1"/>
</dbReference>
<dbReference type="GO" id="GO:0008175">
    <property type="term" value="F:tRNA methyltransferase activity"/>
    <property type="evidence" value="ECO:0007669"/>
    <property type="project" value="TreeGrafter"/>
</dbReference>
<dbReference type="PROSITE" id="PS51684">
    <property type="entry name" value="SAM_MT_TRM5_TYW2"/>
    <property type="match status" value="1"/>
</dbReference>
<evidence type="ECO:0000256" key="3">
    <source>
        <dbReference type="ARBA" id="ARBA00022679"/>
    </source>
</evidence>
<evidence type="ECO:0000313" key="8">
    <source>
        <dbReference type="Proteomes" id="UP000060778"/>
    </source>
</evidence>
<dbReference type="Gene3D" id="3.40.50.150">
    <property type="entry name" value="Vaccinia Virus protein VP39"/>
    <property type="match status" value="1"/>
</dbReference>
<dbReference type="Pfam" id="PF02475">
    <property type="entry name" value="TRM5-TYW2_MTfase"/>
    <property type="match status" value="1"/>
</dbReference>
<evidence type="ECO:0000256" key="2">
    <source>
        <dbReference type="ARBA" id="ARBA00022603"/>
    </source>
</evidence>
<evidence type="ECO:0000256" key="1">
    <source>
        <dbReference type="ARBA" id="ARBA00022490"/>
    </source>
</evidence>
<dbReference type="InterPro" id="IPR056744">
    <property type="entry name" value="TRM5/TYW2-like_N"/>
</dbReference>
<name>A0A0U2U9T6_9CREN</name>
<evidence type="ECO:0000256" key="5">
    <source>
        <dbReference type="ARBA" id="ARBA00022694"/>
    </source>
</evidence>
<dbReference type="RefSeq" id="WP_168050252.1">
    <property type="nucleotide sequence ID" value="NZ_CP006867.1"/>
</dbReference>
<dbReference type="PATRIC" id="fig|940295.4.peg.1428"/>
<evidence type="ECO:0000313" key="7">
    <source>
        <dbReference type="EMBL" id="ALU12772.1"/>
    </source>
</evidence>
<dbReference type="PANTHER" id="PTHR23245">
    <property type="entry name" value="TRNA METHYLTRANSFERASE"/>
    <property type="match status" value="1"/>
</dbReference>
<dbReference type="GO" id="GO:0002939">
    <property type="term" value="P:tRNA N1-guanine methylation"/>
    <property type="evidence" value="ECO:0007669"/>
    <property type="project" value="TreeGrafter"/>
</dbReference>
<dbReference type="Pfam" id="PF18093">
    <property type="entry name" value="Trm5_N"/>
    <property type="match status" value="1"/>
</dbReference>
<keyword evidence="1" id="KW-0963">Cytoplasm</keyword>
<sequence length="314" mass="36047">MKVSKSLANEVLKNLRKIGIVDNSLKPKVEGDYVLIPIKKSIDAYELVYEDFEPRKRNLSLKECISRKLGEGNWPRSFNQIGDIAVISLKDNINDQLKEVIVECLMSNSKVKAVWGKVETSGEERVAKLVHLGGERITETIYKENGLSFKVDISKVYVNPSLATEHYLVSELVRDGERVLDLFAGIGFFSFNIAKRKECKCLAVDMNPYAIKYAIESLFMNKLKGNVSFLLSKAEDLLEVTARKQFDVTIMNLPHKSHEYVDRVVEVTRRLVIAYSVGSREEVIGRFRRHEIINLRKVLDYAPYKYIWRVELKP</sequence>
<evidence type="ECO:0000256" key="4">
    <source>
        <dbReference type="ARBA" id="ARBA00022691"/>
    </source>
</evidence>
<gene>
    <name evidence="7" type="ORF">EYM_07345</name>
</gene>
<evidence type="ECO:0000259" key="6">
    <source>
        <dbReference type="PROSITE" id="PS51684"/>
    </source>
</evidence>
<dbReference type="SUPFAM" id="SSF53335">
    <property type="entry name" value="S-adenosyl-L-methionine-dependent methyltransferases"/>
    <property type="match status" value="1"/>
</dbReference>
<dbReference type="GO" id="GO:0005737">
    <property type="term" value="C:cytoplasm"/>
    <property type="evidence" value="ECO:0007669"/>
    <property type="project" value="TreeGrafter"/>
</dbReference>
<dbReference type="InterPro" id="IPR040601">
    <property type="entry name" value="Trm5a/b_N"/>
</dbReference>
<dbReference type="InterPro" id="IPR056743">
    <property type="entry name" value="TRM5-TYW2-like_MTfase"/>
</dbReference>
<protein>
    <recommendedName>
        <fullName evidence="6">SAM-dependent methyltransferase TRM5/TYW2-type domain-containing protein</fullName>
    </recommendedName>
</protein>
<dbReference type="EMBL" id="CP006867">
    <property type="protein sequence ID" value="ALU12772.1"/>
    <property type="molecule type" value="Genomic_DNA"/>
</dbReference>
<dbReference type="KEGG" id="iis:EYM_07345"/>